<sequence length="282" mass="31169">MTSPTVEELSHTDAMDTERDEPTPVVDERRALGNGGKPSARQSSHLVDEASQGPDADGSYPGGNGIVSSVYPSESLLHIGELREGKEHILVIGKTGSGKTTFINLAANANLPVGEEHVQEQCTTAIQSAEFNDATPVMLYDVPDVVEIPGVRTQVAPLDTDKQPAWAAVVYVIDSTDRRAELFKEENYQILDELDKRCKLRRLLFLVSRWPSQEDQGRLTEALGRRSEYERFIEKYLERGAIVREFNREMGSEGARAAVQDLLKTRLAETGTDCPNSLCVRP</sequence>
<protein>
    <recommendedName>
        <fullName evidence="2">G domain-containing protein</fullName>
    </recommendedName>
</protein>
<reference evidence="3 4" key="1">
    <citation type="journal article" date="2021" name="Environ. Microbiol.">
        <title>Gene family expansions and transcriptome signatures uncover fungal adaptations to wood decay.</title>
        <authorList>
            <person name="Hage H."/>
            <person name="Miyauchi S."/>
            <person name="Viragh M."/>
            <person name="Drula E."/>
            <person name="Min B."/>
            <person name="Chaduli D."/>
            <person name="Navarro D."/>
            <person name="Favel A."/>
            <person name="Norest M."/>
            <person name="Lesage-Meessen L."/>
            <person name="Balint B."/>
            <person name="Merenyi Z."/>
            <person name="de Eugenio L."/>
            <person name="Morin E."/>
            <person name="Martinez A.T."/>
            <person name="Baldrian P."/>
            <person name="Stursova M."/>
            <person name="Martinez M.J."/>
            <person name="Novotny C."/>
            <person name="Magnuson J.K."/>
            <person name="Spatafora J.W."/>
            <person name="Maurice S."/>
            <person name="Pangilinan J."/>
            <person name="Andreopoulos W."/>
            <person name="LaButti K."/>
            <person name="Hundley H."/>
            <person name="Na H."/>
            <person name="Kuo A."/>
            <person name="Barry K."/>
            <person name="Lipzen A."/>
            <person name="Henrissat B."/>
            <person name="Riley R."/>
            <person name="Ahrendt S."/>
            <person name="Nagy L.G."/>
            <person name="Grigoriev I.V."/>
            <person name="Martin F."/>
            <person name="Rosso M.N."/>
        </authorList>
    </citation>
    <scope>NUCLEOTIDE SEQUENCE [LARGE SCALE GENOMIC DNA]</scope>
    <source>
        <strain evidence="3 4">CIRM-BRFM 1785</strain>
    </source>
</reference>
<name>A0ABQ8JZI9_9APHY</name>
<dbReference type="SUPFAM" id="SSF52540">
    <property type="entry name" value="P-loop containing nucleoside triphosphate hydrolases"/>
    <property type="match status" value="1"/>
</dbReference>
<organism evidence="3 4">
    <name type="scientific">Rhodofomes roseus</name>
    <dbReference type="NCBI Taxonomy" id="34475"/>
    <lineage>
        <taxon>Eukaryota</taxon>
        <taxon>Fungi</taxon>
        <taxon>Dikarya</taxon>
        <taxon>Basidiomycota</taxon>
        <taxon>Agaricomycotina</taxon>
        <taxon>Agaricomycetes</taxon>
        <taxon>Polyporales</taxon>
        <taxon>Rhodofomes</taxon>
    </lineage>
</organism>
<feature type="region of interest" description="Disordered" evidence="1">
    <location>
        <begin position="1"/>
        <end position="65"/>
    </location>
</feature>
<dbReference type="InterPro" id="IPR027417">
    <property type="entry name" value="P-loop_NTPase"/>
</dbReference>
<gene>
    <name evidence="3" type="ORF">C8Q71DRAFT_791547</name>
</gene>
<accession>A0ABQ8JZI9</accession>
<dbReference type="GeneID" id="72006101"/>
<dbReference type="EMBL" id="JADCUA010000042">
    <property type="protein sequence ID" value="KAH9829185.1"/>
    <property type="molecule type" value="Genomic_DNA"/>
</dbReference>
<dbReference type="Pfam" id="PF01926">
    <property type="entry name" value="MMR_HSR1"/>
    <property type="match status" value="1"/>
</dbReference>
<proteinExistence type="predicted"/>
<evidence type="ECO:0000256" key="1">
    <source>
        <dbReference type="SAM" id="MobiDB-lite"/>
    </source>
</evidence>
<evidence type="ECO:0000259" key="2">
    <source>
        <dbReference type="Pfam" id="PF01926"/>
    </source>
</evidence>
<keyword evidence="4" id="KW-1185">Reference proteome</keyword>
<comment type="caution">
    <text evidence="3">The sequence shown here is derived from an EMBL/GenBank/DDBJ whole genome shotgun (WGS) entry which is preliminary data.</text>
</comment>
<evidence type="ECO:0000313" key="4">
    <source>
        <dbReference type="Proteomes" id="UP000814176"/>
    </source>
</evidence>
<dbReference type="Gene3D" id="3.40.50.300">
    <property type="entry name" value="P-loop containing nucleotide triphosphate hydrolases"/>
    <property type="match status" value="1"/>
</dbReference>
<dbReference type="RefSeq" id="XP_047772687.1">
    <property type="nucleotide sequence ID" value="XM_047925369.1"/>
</dbReference>
<dbReference type="Proteomes" id="UP000814176">
    <property type="component" value="Unassembled WGS sequence"/>
</dbReference>
<feature type="domain" description="G" evidence="2">
    <location>
        <begin position="89"/>
        <end position="196"/>
    </location>
</feature>
<dbReference type="CDD" id="cd00882">
    <property type="entry name" value="Ras_like_GTPase"/>
    <property type="match status" value="1"/>
</dbReference>
<feature type="compositionally biased region" description="Basic and acidic residues" evidence="1">
    <location>
        <begin position="8"/>
        <end position="31"/>
    </location>
</feature>
<evidence type="ECO:0000313" key="3">
    <source>
        <dbReference type="EMBL" id="KAH9829185.1"/>
    </source>
</evidence>
<dbReference type="InterPro" id="IPR006073">
    <property type="entry name" value="GTP-bd"/>
</dbReference>